<dbReference type="Gene3D" id="3.30.465.10">
    <property type="match status" value="2"/>
</dbReference>
<protein>
    <submittedName>
        <fullName evidence="5">FAD-binding domain-containing protein</fullName>
    </submittedName>
</protein>
<dbReference type="InterPro" id="IPR036318">
    <property type="entry name" value="FAD-bd_PCMH-like_sf"/>
</dbReference>
<dbReference type="OrthoDB" id="9983560at2759"/>
<name>A0A6J3M0C5_9PEZI</name>
<keyword evidence="4" id="KW-1185">Reference proteome</keyword>
<keyword evidence="2" id="KW-0560">Oxidoreductase</keyword>
<dbReference type="AlphaFoldDB" id="A0A6J3M0C5"/>
<dbReference type="GO" id="GO:0071949">
    <property type="term" value="F:FAD binding"/>
    <property type="evidence" value="ECO:0007669"/>
    <property type="project" value="InterPro"/>
</dbReference>
<dbReference type="InterPro" id="IPR012951">
    <property type="entry name" value="BBE"/>
</dbReference>
<organism evidence="5">
    <name type="scientific">Dissoconium aciculare CBS 342.82</name>
    <dbReference type="NCBI Taxonomy" id="1314786"/>
    <lineage>
        <taxon>Eukaryota</taxon>
        <taxon>Fungi</taxon>
        <taxon>Dikarya</taxon>
        <taxon>Ascomycota</taxon>
        <taxon>Pezizomycotina</taxon>
        <taxon>Dothideomycetes</taxon>
        <taxon>Dothideomycetidae</taxon>
        <taxon>Mycosphaerellales</taxon>
        <taxon>Dissoconiaceae</taxon>
        <taxon>Dissoconium</taxon>
    </lineage>
</organism>
<reference evidence="5" key="2">
    <citation type="submission" date="2020-04" db="EMBL/GenBank/DDBJ databases">
        <authorList>
            <consortium name="NCBI Genome Project"/>
        </authorList>
    </citation>
    <scope>NUCLEOTIDE SEQUENCE</scope>
    <source>
        <strain evidence="5">CBS 342.82</strain>
    </source>
</reference>
<dbReference type="Pfam" id="PF01565">
    <property type="entry name" value="FAD_binding_4"/>
    <property type="match status" value="1"/>
</dbReference>
<proteinExistence type="inferred from homology"/>
<dbReference type="PANTHER" id="PTHR13878:SF91">
    <property type="entry name" value="FAD BINDING DOMAIN PROTEIN (AFU_ORTHOLOGUE AFUA_6G12070)-RELATED"/>
    <property type="match status" value="1"/>
</dbReference>
<dbReference type="PANTHER" id="PTHR13878">
    <property type="entry name" value="GULONOLACTONE OXIDASE"/>
    <property type="match status" value="1"/>
</dbReference>
<dbReference type="Pfam" id="PF08031">
    <property type="entry name" value="BBE"/>
    <property type="match status" value="1"/>
</dbReference>
<dbReference type="PROSITE" id="PS51387">
    <property type="entry name" value="FAD_PCMH"/>
    <property type="match status" value="1"/>
</dbReference>
<dbReference type="InterPro" id="IPR016169">
    <property type="entry name" value="FAD-bd_PCMH_sub2"/>
</dbReference>
<dbReference type="GeneID" id="54362928"/>
<evidence type="ECO:0000313" key="4">
    <source>
        <dbReference type="Proteomes" id="UP000504637"/>
    </source>
</evidence>
<sequence length="593" mass="63414">MLVRKSTAAAAILSIPLSEWTALNASVGGRLATTTPMAHPCFSTYLNGNGENSQAPTSAITCSQIRRNTANSSFIADQPGGYIMHNFGTCQETNHGCSVTTSRWLLGTNLPGTCYQGSVPDYFIDVRTAGDVAAGLAFAQKHSVPVVVKNTGHDYKGRSSAPNSLMLWTHNLRPPVQFSPEFQPDGCEDSTGPVLTYGAGQGFLGIYEAAHANGMMAVGGTSPTVGASGGWVTGGGHSALSPTHGLGVDNVVQMKAVLPNGTLITANRCQNQDLFFALRGGGGGTFGVLMETTSRVYPEVPLQHVVILAPSLNVMTGVDKLVELLVDNTPRWSADGWGGYMAGMAGGGYGIGFALVDMITPKLTLEEAKISMKPILDYANSFFSHLSVPLKVEIKTEPNYWSYYNSQSAQMLSNVGVGGSSAMASRLIPKESFTAPKKAELIATLTDIIKNAPVPGGFLMVPPAQHELPATDQAGGPGECSLTPAWRNSYWHMLFQKSWSQGDEKYGGSGSALAAFNATTMSANMIRAITPEGAYQNEGDTFEPNPAESFWGQQNYDRLFRIKREVDPNNVLTCHQCIGWNPDDPRYRCYPRL</sequence>
<dbReference type="InterPro" id="IPR050432">
    <property type="entry name" value="FAD-linked_Oxidoreductases_BP"/>
</dbReference>
<dbReference type="RefSeq" id="XP_033458507.1">
    <property type="nucleotide sequence ID" value="XM_033605128.1"/>
</dbReference>
<accession>A0A6J3M0C5</accession>
<dbReference type="InterPro" id="IPR006094">
    <property type="entry name" value="Oxid_FAD_bind_N"/>
</dbReference>
<evidence type="ECO:0000259" key="3">
    <source>
        <dbReference type="PROSITE" id="PS51387"/>
    </source>
</evidence>
<comment type="similarity">
    <text evidence="1">Belongs to the oxygen-dependent FAD-linked oxidoreductase family.</text>
</comment>
<dbReference type="Proteomes" id="UP000504637">
    <property type="component" value="Unplaced"/>
</dbReference>
<evidence type="ECO:0000256" key="2">
    <source>
        <dbReference type="ARBA" id="ARBA00023002"/>
    </source>
</evidence>
<dbReference type="SUPFAM" id="SSF56176">
    <property type="entry name" value="FAD-binding/transporter-associated domain-like"/>
    <property type="match status" value="1"/>
</dbReference>
<reference evidence="5" key="3">
    <citation type="submission" date="2025-08" db="UniProtKB">
        <authorList>
            <consortium name="RefSeq"/>
        </authorList>
    </citation>
    <scope>IDENTIFICATION</scope>
    <source>
        <strain evidence="5">CBS 342.82</strain>
    </source>
</reference>
<evidence type="ECO:0000256" key="1">
    <source>
        <dbReference type="ARBA" id="ARBA00005466"/>
    </source>
</evidence>
<reference evidence="5" key="1">
    <citation type="submission" date="2020-01" db="EMBL/GenBank/DDBJ databases">
        <authorList>
            <consortium name="DOE Joint Genome Institute"/>
            <person name="Haridas S."/>
            <person name="Albert R."/>
            <person name="Binder M."/>
            <person name="Bloem J."/>
            <person name="Labutti K."/>
            <person name="Salamov A."/>
            <person name="Andreopoulos B."/>
            <person name="Baker S.E."/>
            <person name="Barry K."/>
            <person name="Bills G."/>
            <person name="Bluhm B.H."/>
            <person name="Cannon C."/>
            <person name="Castanera R."/>
            <person name="Culley D.E."/>
            <person name="Daum C."/>
            <person name="Ezra D."/>
            <person name="Gonzalez J.B."/>
            <person name="Henrissat B."/>
            <person name="Kuo A."/>
            <person name="Liang C."/>
            <person name="Lipzen A."/>
            <person name="Lutzoni F."/>
            <person name="Magnuson J."/>
            <person name="Mondo S."/>
            <person name="Nolan M."/>
            <person name="Ohm R."/>
            <person name="Pangilinan J."/>
            <person name="Park H.-J."/>
            <person name="Ramirez L."/>
            <person name="Alfaro M."/>
            <person name="Sun H."/>
            <person name="Tritt A."/>
            <person name="Yoshinaga Y."/>
            <person name="Zwiers L.-H."/>
            <person name="Turgeon B.G."/>
            <person name="Goodwin S.B."/>
            <person name="Spatafora J.W."/>
            <person name="Crous P.W."/>
            <person name="Grigoriev I.V."/>
        </authorList>
    </citation>
    <scope>NUCLEOTIDE SEQUENCE</scope>
    <source>
        <strain evidence="5">CBS 342.82</strain>
    </source>
</reference>
<feature type="domain" description="FAD-binding PCMH-type" evidence="3">
    <location>
        <begin position="115"/>
        <end position="299"/>
    </location>
</feature>
<gene>
    <name evidence="5" type="ORF">K489DRAFT_381462</name>
</gene>
<dbReference type="GO" id="GO:0016491">
    <property type="term" value="F:oxidoreductase activity"/>
    <property type="evidence" value="ECO:0007669"/>
    <property type="project" value="UniProtKB-KW"/>
</dbReference>
<evidence type="ECO:0000313" key="5">
    <source>
        <dbReference type="RefSeq" id="XP_033458507.1"/>
    </source>
</evidence>
<dbReference type="InterPro" id="IPR016166">
    <property type="entry name" value="FAD-bd_PCMH"/>
</dbReference>